<feature type="domain" description="C2H2-type" evidence="9">
    <location>
        <begin position="319"/>
        <end position="346"/>
    </location>
</feature>
<dbReference type="RefSeq" id="XP_034251308.1">
    <property type="nucleotide sequence ID" value="XM_034395417.1"/>
</dbReference>
<keyword evidence="4 8" id="KW-0863">Zinc-finger</keyword>
<dbReference type="GO" id="GO:0000978">
    <property type="term" value="F:RNA polymerase II cis-regulatory region sequence-specific DNA binding"/>
    <property type="evidence" value="ECO:0007669"/>
    <property type="project" value="TreeGrafter"/>
</dbReference>
<feature type="domain" description="C2H2-type" evidence="9">
    <location>
        <begin position="346"/>
        <end position="374"/>
    </location>
</feature>
<evidence type="ECO:0000256" key="8">
    <source>
        <dbReference type="PROSITE-ProRule" id="PRU00042"/>
    </source>
</evidence>
<keyword evidence="7" id="KW-0539">Nucleus</keyword>
<sequence>MTELSASVGTVDMVLPTTMNTVFGLTKVTLSECFLKNIPDSDSKVKLFKESFNDLKCTMIEDGNYCLEGSWEAVVRTEQMLQAILDKWMSKVPTKQQNAQIIEINSANLLLTQPIDHRDLEECMFKKSSKSTVSAECSEQADQDLDCSANQNQAHPLQETNISYLDDPSAENEVYMDIQLEHNYNHFKADLNNESMSNNGEPMVENEIYMDIKLSKTNNESFANPDLPVMLVVAKDDEPGVEVLQLNVNKPNGQISPTKEYLGEGTVPINQSEDLKLRRKKYEEKAPFKYFCNQCSFKTKRYSHMRNHSRFHERICTIYSCDQCDFSTIRASHLQRHVGTHKPEAFTCSECTYSTHSEIFFKRHQRLKHKAKQPNKPKTTDTYQCLQCDYMTTSEKIFNRHLTVHTKKKHGKMKQPCFKCKQCSYQTPSRSNFYRHLGGVHGDERPFMCPTCGLCFKRSDTLAQHQTTHVKSEESGRSAFQCEKCEKSYRSTGALEEHKLTHEEERRYLCEICGSSFKTRAVQRKHFIETHVHTKVHPCSTCSKTFTTKYLLKRHMKVHSLKHQDKITTIEANSSPQEISTNTIGSIDWCQSIVPAQQSSNDVQVFVVYQEPSQQDLSLQEGHLFQVSPSLVASQTLSASVLPVEFVISEGNSESENCGGETAVNEQQ</sequence>
<evidence type="ECO:0000256" key="6">
    <source>
        <dbReference type="ARBA" id="ARBA00023125"/>
    </source>
</evidence>
<evidence type="ECO:0000256" key="3">
    <source>
        <dbReference type="ARBA" id="ARBA00022737"/>
    </source>
</evidence>
<name>A0A6P9A0T7_THRPL</name>
<feature type="domain" description="C2H2-type" evidence="9">
    <location>
        <begin position="537"/>
        <end position="564"/>
    </location>
</feature>
<reference evidence="11" key="1">
    <citation type="submission" date="2025-08" db="UniProtKB">
        <authorList>
            <consortium name="RefSeq"/>
        </authorList>
    </citation>
    <scope>IDENTIFICATION</scope>
    <source>
        <tissue evidence="11">Total insect</tissue>
    </source>
</reference>
<evidence type="ECO:0000313" key="11">
    <source>
        <dbReference type="RefSeq" id="XP_034251308.1"/>
    </source>
</evidence>
<evidence type="ECO:0000256" key="5">
    <source>
        <dbReference type="ARBA" id="ARBA00022833"/>
    </source>
</evidence>
<evidence type="ECO:0000259" key="9">
    <source>
        <dbReference type="PROSITE" id="PS50157"/>
    </source>
</evidence>
<protein>
    <submittedName>
        <fullName evidence="11">Zinc finger protein 181-like isoform X1</fullName>
    </submittedName>
</protein>
<feature type="domain" description="C2H2-type" evidence="9">
    <location>
        <begin position="480"/>
        <end position="507"/>
    </location>
</feature>
<dbReference type="PROSITE" id="PS50157">
    <property type="entry name" value="ZINC_FINGER_C2H2_2"/>
    <property type="match status" value="8"/>
</dbReference>
<dbReference type="FunFam" id="3.30.160.60:FF:000446">
    <property type="entry name" value="Zinc finger protein"/>
    <property type="match status" value="1"/>
</dbReference>
<dbReference type="GO" id="GO:0008270">
    <property type="term" value="F:zinc ion binding"/>
    <property type="evidence" value="ECO:0007669"/>
    <property type="project" value="UniProtKB-KW"/>
</dbReference>
<dbReference type="KEGG" id="tpal:117651398"/>
<proteinExistence type="predicted"/>
<evidence type="ECO:0000256" key="7">
    <source>
        <dbReference type="ARBA" id="ARBA00023242"/>
    </source>
</evidence>
<feature type="domain" description="C2H2-type" evidence="9">
    <location>
        <begin position="383"/>
        <end position="410"/>
    </location>
</feature>
<gene>
    <name evidence="11" type="primary">LOC117651398</name>
</gene>
<dbReference type="PROSITE" id="PS00028">
    <property type="entry name" value="ZINC_FINGER_C2H2_1"/>
    <property type="match status" value="4"/>
</dbReference>
<keyword evidence="10" id="KW-1185">Reference proteome</keyword>
<dbReference type="OrthoDB" id="3561125at2759"/>
<dbReference type="SUPFAM" id="SSF57667">
    <property type="entry name" value="beta-beta-alpha zinc fingers"/>
    <property type="match status" value="4"/>
</dbReference>
<accession>A0A6P9A0T7</accession>
<feature type="domain" description="C2H2-type" evidence="9">
    <location>
        <begin position="447"/>
        <end position="474"/>
    </location>
</feature>
<keyword evidence="3" id="KW-0677">Repeat</keyword>
<dbReference type="FunFam" id="3.30.160.60:FF:000038">
    <property type="entry name" value="Zinc finger protein 624"/>
    <property type="match status" value="1"/>
</dbReference>
<feature type="domain" description="C2H2-type" evidence="9">
    <location>
        <begin position="508"/>
        <end position="538"/>
    </location>
</feature>
<dbReference type="GO" id="GO:0003700">
    <property type="term" value="F:DNA-binding transcription factor activity"/>
    <property type="evidence" value="ECO:0007669"/>
    <property type="project" value="TreeGrafter"/>
</dbReference>
<dbReference type="InterPro" id="IPR036236">
    <property type="entry name" value="Znf_C2H2_sf"/>
</dbReference>
<dbReference type="SMART" id="SM00355">
    <property type="entry name" value="ZnF_C2H2"/>
    <property type="match status" value="9"/>
</dbReference>
<organism evidence="11">
    <name type="scientific">Thrips palmi</name>
    <name type="common">Melon thrips</name>
    <dbReference type="NCBI Taxonomy" id="161013"/>
    <lineage>
        <taxon>Eukaryota</taxon>
        <taxon>Metazoa</taxon>
        <taxon>Ecdysozoa</taxon>
        <taxon>Arthropoda</taxon>
        <taxon>Hexapoda</taxon>
        <taxon>Insecta</taxon>
        <taxon>Pterygota</taxon>
        <taxon>Neoptera</taxon>
        <taxon>Paraneoptera</taxon>
        <taxon>Thysanoptera</taxon>
        <taxon>Terebrantia</taxon>
        <taxon>Thripoidea</taxon>
        <taxon>Thripidae</taxon>
        <taxon>Thrips</taxon>
    </lineage>
</organism>
<evidence type="ECO:0000313" key="10">
    <source>
        <dbReference type="Proteomes" id="UP000515158"/>
    </source>
</evidence>
<keyword evidence="5" id="KW-0862">Zinc</keyword>
<dbReference type="GeneID" id="117651398"/>
<dbReference type="PANTHER" id="PTHR24404">
    <property type="entry name" value="ZINC FINGER PROTEIN"/>
    <property type="match status" value="1"/>
</dbReference>
<dbReference type="GO" id="GO:0006357">
    <property type="term" value="P:regulation of transcription by RNA polymerase II"/>
    <property type="evidence" value="ECO:0007669"/>
    <property type="project" value="TreeGrafter"/>
</dbReference>
<keyword evidence="2" id="KW-0479">Metal-binding</keyword>
<dbReference type="InterPro" id="IPR013087">
    <property type="entry name" value="Znf_C2H2_type"/>
</dbReference>
<feature type="domain" description="C2H2-type" evidence="9">
    <location>
        <begin position="418"/>
        <end position="446"/>
    </location>
</feature>
<evidence type="ECO:0000256" key="1">
    <source>
        <dbReference type="ARBA" id="ARBA00004123"/>
    </source>
</evidence>
<dbReference type="Gene3D" id="3.30.160.60">
    <property type="entry name" value="Classic Zinc Finger"/>
    <property type="match status" value="5"/>
</dbReference>
<dbReference type="Proteomes" id="UP000515158">
    <property type="component" value="Unplaced"/>
</dbReference>
<dbReference type="GO" id="GO:0005634">
    <property type="term" value="C:nucleus"/>
    <property type="evidence" value="ECO:0007669"/>
    <property type="project" value="UniProtKB-SubCell"/>
</dbReference>
<dbReference type="FunFam" id="3.30.160.60:FF:000810">
    <property type="entry name" value="Zgc:174563 protein"/>
    <property type="match status" value="1"/>
</dbReference>
<evidence type="ECO:0000256" key="4">
    <source>
        <dbReference type="ARBA" id="ARBA00022771"/>
    </source>
</evidence>
<dbReference type="AlphaFoldDB" id="A0A6P9A0T7"/>
<evidence type="ECO:0000256" key="2">
    <source>
        <dbReference type="ARBA" id="ARBA00022723"/>
    </source>
</evidence>
<keyword evidence="6" id="KW-0238">DNA-binding</keyword>
<dbReference type="InterPro" id="IPR050589">
    <property type="entry name" value="Ikaros_C2H2-ZF"/>
</dbReference>
<dbReference type="PANTHER" id="PTHR24404:SF106">
    <property type="entry name" value="C2H2-TYPE DOMAIN-CONTAINING PROTEIN"/>
    <property type="match status" value="1"/>
</dbReference>
<dbReference type="InParanoid" id="A0A6P9A0T7"/>
<comment type="subcellular location">
    <subcellularLocation>
        <location evidence="1">Nucleus</location>
    </subcellularLocation>
</comment>
<dbReference type="Pfam" id="PF00096">
    <property type="entry name" value="zf-C2H2"/>
    <property type="match status" value="4"/>
</dbReference>